<reference evidence="1 2" key="1">
    <citation type="submission" date="2020-02" db="EMBL/GenBank/DDBJ databases">
        <title>Integrative conjugative elements (ICEs) and plasmids drive adaptation of Pseudomonas nitroreducens strain HBP1 to wastewater environment.</title>
        <authorList>
            <person name="Sentchilo V."/>
            <person name="Carraro N."/>
            <person name="Bertelli C."/>
            <person name="van der Meer J.R."/>
        </authorList>
    </citation>
    <scope>NUCLEOTIDE SEQUENCE [LARGE SCALE GENOMIC DNA]</scope>
    <source>
        <strain evidence="1 2">HBP1</strain>
    </source>
</reference>
<name>A0A6G6IVD5_PSENT</name>
<dbReference type="EMBL" id="CP049140">
    <property type="protein sequence ID" value="QIE87019.1"/>
    <property type="molecule type" value="Genomic_DNA"/>
</dbReference>
<proteinExistence type="predicted"/>
<organism evidence="1 2">
    <name type="scientific">Pseudomonas nitroreducens</name>
    <dbReference type="NCBI Taxonomy" id="46680"/>
    <lineage>
        <taxon>Bacteria</taxon>
        <taxon>Pseudomonadati</taxon>
        <taxon>Pseudomonadota</taxon>
        <taxon>Gammaproteobacteria</taxon>
        <taxon>Pseudomonadales</taxon>
        <taxon>Pseudomonadaceae</taxon>
        <taxon>Pseudomonas</taxon>
    </lineage>
</organism>
<protein>
    <submittedName>
        <fullName evidence="1">Uncharacterized protein</fullName>
    </submittedName>
</protein>
<dbReference type="Proteomes" id="UP000501063">
    <property type="component" value="Chromosome"/>
</dbReference>
<gene>
    <name evidence="1" type="ORF">G5B91_12385</name>
</gene>
<dbReference type="AlphaFoldDB" id="A0A6G6IVD5"/>
<accession>A0A6G6IVD5</accession>
<evidence type="ECO:0000313" key="2">
    <source>
        <dbReference type="Proteomes" id="UP000501063"/>
    </source>
</evidence>
<sequence length="58" mass="6431">MEHGNLVAQPVTEQPLPTERLCARERSLLRLFRALKPDDQAVVFKLMGGLAALTELEG</sequence>
<dbReference type="KEGG" id="pnt:G5B91_12385"/>
<evidence type="ECO:0000313" key="1">
    <source>
        <dbReference type="EMBL" id="QIE87019.1"/>
    </source>
</evidence>
<dbReference type="RefSeq" id="WP_157837648.1">
    <property type="nucleotide sequence ID" value="NZ_CP049140.1"/>
</dbReference>